<protein>
    <submittedName>
        <fullName evidence="1">Uncharacterized protein</fullName>
    </submittedName>
</protein>
<sequence length="19" mass="2307">ESATPFNRWELRFQIELGL</sequence>
<evidence type="ECO:0000313" key="1">
    <source>
        <dbReference type="EMBL" id="EJW97235.1"/>
    </source>
</evidence>
<gene>
    <name evidence="1" type="ORF">EVA_14657</name>
</gene>
<feature type="non-terminal residue" evidence="1">
    <location>
        <position position="1"/>
    </location>
</feature>
<name>J9CBC8_9ZZZZ</name>
<organism evidence="1">
    <name type="scientific">gut metagenome</name>
    <dbReference type="NCBI Taxonomy" id="749906"/>
    <lineage>
        <taxon>unclassified sequences</taxon>
        <taxon>metagenomes</taxon>
        <taxon>organismal metagenomes</taxon>
    </lineage>
</organism>
<reference evidence="1" key="1">
    <citation type="journal article" date="2012" name="PLoS ONE">
        <title>Gene sets for utilization of primary and secondary nutrition supplies in the distal gut of endangered iberian lynx.</title>
        <authorList>
            <person name="Alcaide M."/>
            <person name="Messina E."/>
            <person name="Richter M."/>
            <person name="Bargiela R."/>
            <person name="Peplies J."/>
            <person name="Huws S.A."/>
            <person name="Newbold C.J."/>
            <person name="Golyshin P.N."/>
            <person name="Simon M.A."/>
            <person name="Lopez G."/>
            <person name="Yakimov M.M."/>
            <person name="Ferrer M."/>
        </authorList>
    </citation>
    <scope>NUCLEOTIDE SEQUENCE</scope>
</reference>
<dbReference type="EMBL" id="AMCI01004870">
    <property type="protein sequence ID" value="EJW97235.1"/>
    <property type="molecule type" value="Genomic_DNA"/>
</dbReference>
<dbReference type="AlphaFoldDB" id="J9CBC8"/>
<proteinExistence type="predicted"/>
<comment type="caution">
    <text evidence="1">The sequence shown here is derived from an EMBL/GenBank/DDBJ whole genome shotgun (WGS) entry which is preliminary data.</text>
</comment>
<accession>J9CBC8</accession>